<name>A0A062UIS7_9PROT</name>
<evidence type="ECO:0000313" key="1">
    <source>
        <dbReference type="EMBL" id="KCZ58901.1"/>
    </source>
</evidence>
<dbReference type="EMBL" id="AWFG01000019">
    <property type="protein sequence ID" value="KCZ58901.1"/>
    <property type="molecule type" value="Genomic_DNA"/>
</dbReference>
<gene>
    <name evidence="1" type="ORF">HY30_03945</name>
</gene>
<keyword evidence="2" id="KW-1185">Reference proteome</keyword>
<comment type="caution">
    <text evidence="1">The sequence shown here is derived from an EMBL/GenBank/DDBJ whole genome shotgun (WGS) entry which is preliminary data.</text>
</comment>
<proteinExistence type="predicted"/>
<organism evidence="1 2">
    <name type="scientific">Hyphomonas chukchiensis</name>
    <dbReference type="NCBI Taxonomy" id="1280947"/>
    <lineage>
        <taxon>Bacteria</taxon>
        <taxon>Pseudomonadati</taxon>
        <taxon>Pseudomonadota</taxon>
        <taxon>Alphaproteobacteria</taxon>
        <taxon>Hyphomonadales</taxon>
        <taxon>Hyphomonadaceae</taxon>
        <taxon>Hyphomonas</taxon>
    </lineage>
</organism>
<sequence length="46" mass="5328">MSKRPDVRLALHFSKASNAIPREIVLMEWYMKTICRISNVPLQGQV</sequence>
<dbReference type="STRING" id="1280947.HY30_03945"/>
<protein>
    <submittedName>
        <fullName evidence="1">Uncharacterized protein</fullName>
    </submittedName>
</protein>
<evidence type="ECO:0000313" key="2">
    <source>
        <dbReference type="Proteomes" id="UP000027190"/>
    </source>
</evidence>
<accession>A0A062UIS7</accession>
<reference evidence="1 2" key="1">
    <citation type="journal article" date="2014" name="Antonie Van Leeuwenhoek">
        <title>Hyphomonas beringensis sp. nov. and Hyphomonas chukchiensis sp. nov., isolated from surface seawater of the Bering Sea and Chukchi Sea.</title>
        <authorList>
            <person name="Li C."/>
            <person name="Lai Q."/>
            <person name="Li G."/>
            <person name="Dong C."/>
            <person name="Wang J."/>
            <person name="Liao Y."/>
            <person name="Shao Z."/>
        </authorList>
    </citation>
    <scope>NUCLEOTIDE SEQUENCE [LARGE SCALE GENOMIC DNA]</scope>
    <source>
        <strain evidence="1 2">BH-BN04-4</strain>
    </source>
</reference>
<dbReference type="Proteomes" id="UP000027190">
    <property type="component" value="Unassembled WGS sequence"/>
</dbReference>
<dbReference type="AlphaFoldDB" id="A0A062UIS7"/>